<dbReference type="PROSITE" id="PS50850">
    <property type="entry name" value="MFS"/>
    <property type="match status" value="1"/>
</dbReference>
<keyword evidence="4 7" id="KW-0472">Membrane</keyword>
<feature type="transmembrane region" description="Helical" evidence="7">
    <location>
        <begin position="201"/>
        <end position="222"/>
    </location>
</feature>
<evidence type="ECO:0000259" key="8">
    <source>
        <dbReference type="PROSITE" id="PS50850"/>
    </source>
</evidence>
<feature type="transmembrane region" description="Helical" evidence="7">
    <location>
        <begin position="518"/>
        <end position="539"/>
    </location>
</feature>
<feature type="transmembrane region" description="Helical" evidence="7">
    <location>
        <begin position="421"/>
        <end position="442"/>
    </location>
</feature>
<gene>
    <name evidence="9" type="ORF">FMAN_06827</name>
</gene>
<evidence type="ECO:0000313" key="9">
    <source>
        <dbReference type="EMBL" id="CVL08740.1"/>
    </source>
</evidence>
<reference evidence="10" key="1">
    <citation type="journal article" date="2016" name="Genome Biol. Evol.">
        <title>Comparative 'omics' of the Fusarium fujikuroi species complex highlights differences in genetic potential and metabolite synthesis.</title>
        <authorList>
            <person name="Niehaus E.-M."/>
            <person name="Muensterkoetter M."/>
            <person name="Proctor R.H."/>
            <person name="Brown D.W."/>
            <person name="Sharon A."/>
            <person name="Idan Y."/>
            <person name="Oren-Young L."/>
            <person name="Sieber C.M."/>
            <person name="Novak O."/>
            <person name="Pencik A."/>
            <person name="Tarkowska D."/>
            <person name="Hromadova K."/>
            <person name="Freeman S."/>
            <person name="Maymon M."/>
            <person name="Elazar M."/>
            <person name="Youssef S.A."/>
            <person name="El-Shabrawy E.S.M."/>
            <person name="Shalaby A.B.A."/>
            <person name="Houterman P."/>
            <person name="Brock N.L."/>
            <person name="Burkhardt I."/>
            <person name="Tsavkelova E.A."/>
            <person name="Dickschat J.S."/>
            <person name="Galuszka P."/>
            <person name="Gueldener U."/>
            <person name="Tudzynski B."/>
        </authorList>
    </citation>
    <scope>NUCLEOTIDE SEQUENCE [LARGE SCALE GENOMIC DNA]</scope>
    <source>
        <strain evidence="10">MRC7560</strain>
    </source>
</reference>
<dbReference type="GO" id="GO:0005886">
    <property type="term" value="C:plasma membrane"/>
    <property type="evidence" value="ECO:0007669"/>
    <property type="project" value="TreeGrafter"/>
</dbReference>
<keyword evidence="5" id="KW-0325">Glycoprotein</keyword>
<keyword evidence="2 7" id="KW-0812">Transmembrane</keyword>
<dbReference type="EMBL" id="FCQH01000025">
    <property type="protein sequence ID" value="CVL08740.1"/>
    <property type="molecule type" value="Genomic_DNA"/>
</dbReference>
<dbReference type="PANTHER" id="PTHR23502">
    <property type="entry name" value="MAJOR FACILITATOR SUPERFAMILY"/>
    <property type="match status" value="1"/>
</dbReference>
<dbReference type="GO" id="GO:0022857">
    <property type="term" value="F:transmembrane transporter activity"/>
    <property type="evidence" value="ECO:0007669"/>
    <property type="project" value="InterPro"/>
</dbReference>
<feature type="region of interest" description="Disordered" evidence="6">
    <location>
        <begin position="259"/>
        <end position="283"/>
    </location>
</feature>
<evidence type="ECO:0000256" key="5">
    <source>
        <dbReference type="ARBA" id="ARBA00023180"/>
    </source>
</evidence>
<sequence>MRPRGMSNAYVQITFWEQCPALIHPSGVEEPKVPGTIDMKVTDDSRTAYGLSLTPTPSADPNDPLNWTQRKKYSILFLVSAYSFLANGALFGPSVYVNFLAQRFGKTPSETSQLVNNPNLLFGLAGSLVFVPMYQKIGRRPTMLISILIFCIGLLGCALSKSYDVLMGFRMVHGFGSSVCEALPAQAVADVFFFHERGKALGWYTFALVTGTLSATAASYMLSSGLSYNLFFWIEFAIGCVLFLATLAFFEETMYLEERQPPSPSSQQPIDADSTKDEPQATSECMESRLEESIAVPRRKTYLEQCKIFGKTDPSTPVFMMMIRSFTYLIVPQVFWVCSTYGMVIGLAGLAFTSTFPNIVAAPPYSWPIVGYPLVNSENTGLVAISAFIGYLVAAGPFSTVPDRVSAWLARKNNNIHEAEYRLWCLVVVFFVSPAALILYGYSAEKQLHWFGLVFAVGLFQFGAFFYLTYTLAYAMDSYESKMPEMLIAMNIGKQSISFAFGYKVIDWVQANGYINVFAGIFCGVLTINNLFVFIFLIFGKWFRRWLSTTALSKMHRESLG</sequence>
<feature type="transmembrane region" description="Helical" evidence="7">
    <location>
        <begin position="381"/>
        <end position="401"/>
    </location>
</feature>
<feature type="transmembrane region" description="Helical" evidence="7">
    <location>
        <begin position="448"/>
        <end position="475"/>
    </location>
</feature>
<evidence type="ECO:0000256" key="2">
    <source>
        <dbReference type="ARBA" id="ARBA00022692"/>
    </source>
</evidence>
<evidence type="ECO:0000256" key="7">
    <source>
        <dbReference type="SAM" id="Phobius"/>
    </source>
</evidence>
<dbReference type="Pfam" id="PF07690">
    <property type="entry name" value="MFS_1"/>
    <property type="match status" value="1"/>
</dbReference>
<feature type="transmembrane region" description="Helical" evidence="7">
    <location>
        <begin position="326"/>
        <end position="352"/>
    </location>
</feature>
<proteinExistence type="predicted"/>
<keyword evidence="3 7" id="KW-1133">Transmembrane helix</keyword>
<feature type="domain" description="Major facilitator superfamily (MFS) profile" evidence="8">
    <location>
        <begin position="72"/>
        <end position="542"/>
    </location>
</feature>
<dbReference type="AlphaFoldDB" id="A0A1L7UDI7"/>
<organism evidence="9 10">
    <name type="scientific">Fusarium mangiferae</name>
    <name type="common">Mango malformation disease fungus</name>
    <dbReference type="NCBI Taxonomy" id="192010"/>
    <lineage>
        <taxon>Eukaryota</taxon>
        <taxon>Fungi</taxon>
        <taxon>Dikarya</taxon>
        <taxon>Ascomycota</taxon>
        <taxon>Pezizomycotina</taxon>
        <taxon>Sordariomycetes</taxon>
        <taxon>Hypocreomycetidae</taxon>
        <taxon>Hypocreales</taxon>
        <taxon>Nectriaceae</taxon>
        <taxon>Fusarium</taxon>
        <taxon>Fusarium fujikuroi species complex</taxon>
    </lineage>
</organism>
<evidence type="ECO:0000256" key="6">
    <source>
        <dbReference type="SAM" id="MobiDB-lite"/>
    </source>
</evidence>
<dbReference type="InterPro" id="IPR036259">
    <property type="entry name" value="MFS_trans_sf"/>
</dbReference>
<dbReference type="InterPro" id="IPR020846">
    <property type="entry name" value="MFS_dom"/>
</dbReference>
<evidence type="ECO:0000313" key="10">
    <source>
        <dbReference type="Proteomes" id="UP000184255"/>
    </source>
</evidence>
<dbReference type="PANTHER" id="PTHR23502:SF160">
    <property type="entry name" value="MAJOR FACILITATOR SUPERFAMILY (MFS) PROFILE DOMAIN-CONTAINING PROTEIN-RELATED"/>
    <property type="match status" value="1"/>
</dbReference>
<evidence type="ECO:0000256" key="1">
    <source>
        <dbReference type="ARBA" id="ARBA00004141"/>
    </source>
</evidence>
<feature type="transmembrane region" description="Helical" evidence="7">
    <location>
        <begin position="75"/>
        <end position="99"/>
    </location>
</feature>
<feature type="transmembrane region" description="Helical" evidence="7">
    <location>
        <begin position="119"/>
        <end position="135"/>
    </location>
</feature>
<evidence type="ECO:0000256" key="3">
    <source>
        <dbReference type="ARBA" id="ARBA00022989"/>
    </source>
</evidence>
<feature type="transmembrane region" description="Helical" evidence="7">
    <location>
        <begin position="142"/>
        <end position="163"/>
    </location>
</feature>
<dbReference type="Proteomes" id="UP000184255">
    <property type="component" value="Unassembled WGS sequence"/>
</dbReference>
<feature type="transmembrane region" description="Helical" evidence="7">
    <location>
        <begin position="228"/>
        <end position="250"/>
    </location>
</feature>
<evidence type="ECO:0000256" key="4">
    <source>
        <dbReference type="ARBA" id="ARBA00023136"/>
    </source>
</evidence>
<comment type="subcellular location">
    <subcellularLocation>
        <location evidence="1">Membrane</location>
        <topology evidence="1">Multi-pass membrane protein</topology>
    </subcellularLocation>
</comment>
<comment type="caution">
    <text evidence="9">The sequence shown here is derived from an EMBL/GenBank/DDBJ whole genome shotgun (WGS) entry which is preliminary data.</text>
</comment>
<dbReference type="GeneID" id="65086091"/>
<protein>
    <recommendedName>
        <fullName evidence="8">Major facilitator superfamily (MFS) profile domain-containing protein</fullName>
    </recommendedName>
</protein>
<name>A0A1L7UDI7_FUSMA</name>
<dbReference type="InterPro" id="IPR011701">
    <property type="entry name" value="MFS"/>
</dbReference>
<keyword evidence="10" id="KW-1185">Reference proteome</keyword>
<dbReference type="SUPFAM" id="SSF103473">
    <property type="entry name" value="MFS general substrate transporter"/>
    <property type="match status" value="1"/>
</dbReference>
<dbReference type="Gene3D" id="1.20.1250.20">
    <property type="entry name" value="MFS general substrate transporter like domains"/>
    <property type="match status" value="1"/>
</dbReference>
<dbReference type="VEuPathDB" id="FungiDB:FMAN_06827"/>
<accession>A0A1L7UDI7</accession>
<dbReference type="RefSeq" id="XP_041691245.1">
    <property type="nucleotide sequence ID" value="XM_041825912.1"/>
</dbReference>